<dbReference type="InterPro" id="IPR026341">
    <property type="entry name" value="T9SS_type_B"/>
</dbReference>
<dbReference type="GO" id="GO:0005509">
    <property type="term" value="F:calcium ion binding"/>
    <property type="evidence" value="ECO:0007669"/>
    <property type="project" value="InterPro"/>
</dbReference>
<dbReference type="EMBL" id="CP022384">
    <property type="protein sequence ID" value="ATA81591.1"/>
    <property type="molecule type" value="Genomic_DNA"/>
</dbReference>
<dbReference type="Pfam" id="PF02412">
    <property type="entry name" value="TSP_3"/>
    <property type="match status" value="8"/>
</dbReference>
<name>A0A250F8Z5_9FLAO</name>
<evidence type="ECO:0000313" key="6">
    <source>
        <dbReference type="EMBL" id="ATA81591.1"/>
    </source>
</evidence>
<dbReference type="GO" id="GO:0007155">
    <property type="term" value="P:cell adhesion"/>
    <property type="evidence" value="ECO:0007669"/>
    <property type="project" value="InterPro"/>
</dbReference>
<dbReference type="FunFam" id="4.10.1080.10:FF:000001">
    <property type="entry name" value="Thrombospondin 3"/>
    <property type="match status" value="2"/>
</dbReference>
<dbReference type="RefSeq" id="WP_095913549.1">
    <property type="nucleotide sequence ID" value="NZ_CAUUPF010000003.1"/>
</dbReference>
<keyword evidence="1 4" id="KW-0732">Signal</keyword>
<dbReference type="Pfam" id="PF13583">
    <property type="entry name" value="Reprolysin_4"/>
    <property type="match status" value="1"/>
</dbReference>
<feature type="compositionally biased region" description="Basic and acidic residues" evidence="3">
    <location>
        <begin position="795"/>
        <end position="804"/>
    </location>
</feature>
<dbReference type="InterPro" id="IPR024079">
    <property type="entry name" value="MetalloPept_cat_dom_sf"/>
</dbReference>
<dbReference type="PANTHER" id="PTHR10199">
    <property type="entry name" value="THROMBOSPONDIN"/>
    <property type="match status" value="1"/>
</dbReference>
<sequence>MFKKNILLILCFAWAIGLQAQEYWKQAGLSSRSAEAATAHHQEYTLNKKAFANALHSVTARGNTAEVVIKLPNAKGELESFKVRKTSVLSDELAERYPQIETYAGYSLSQPDKEVAFTWSPEVGLSAMFDDNNEYAFVQPTNRSGVKHMAYQRSASVEQMTFDCGTMAKVKAAAVTPASLTQRTTGNLFATEPTLRTIRIAIAATSDYTLRFGSPERALAAIVSTIQRTNQVYRTQMSIQFRLVTGVETIIKNRKDDPFRNNMRAETWNGDPLQKFLDEKVGDANYDVGHVFHHTKQPNGNAGCIGCICEKGEKGRAFSAGDLSNSVEKDVFDIDFFCHELGHQMGANHVHNLNNENTGAQVEPGSGSTIMGYAGISGANNVQRRSDPYFNHVSVEQMMKHITAATCPVKAPIANSVPVIGELNDYTIPRSTAYHLVGTATDPDGDTLYYMWEQHNSPQPGRITVTSDNFADNLTEGPMARSLRPSRSNERYIPRLSQILEGKLSERNPGPTSTWETVSSVKRTLKWAFVVMDKSLGRRDDRETDVSTGNTVYAGVKINVTNNAGPFEVTSQARKTYWFVGKTCTITWNVADTDKEEVNTQRVNILFALDGQTFTHTLASNIPNNGSYTFTATADLTASNGRFMIRPVDNIYLAVNLGKIIVKTDGDIDGDGIVDSLDNCIETPNPDQADLDGDGIGDVCDEDIDGDGVNNATDNCARIPNTNQKDTDKDGKGDACDDDADGDGIPNASDNCPYHANPDQKDSDSDGIGDICSGDRDLDKILDEKDNCPDMANPDQKDLDKDGIGDICDDDRDGDGIPNDRDNCPDYSNPDQADTDHDGIGDACDPDIDNDGIPNEKDNCPFVKNPSQKDLDKDGIGDACDDDVDGDGVPNDKDNCPETYNPDQADTDRDGIGDACDNDADGDGVPNDKDDEHQTVLIPNAFTPNGDGVNDTFVIHRISFYPNNVLQIFTREGQLVYEARGYHNQWKGLGLDGQKLPQGYYFYKFTIKNKRTQEGWLFINY</sequence>
<dbReference type="PANTHER" id="PTHR10199:SF100">
    <property type="entry name" value="THROMBOSPONDIN, ISOFORM A"/>
    <property type="match status" value="1"/>
</dbReference>
<protein>
    <submittedName>
        <fullName evidence="6">Thrombospondin</fullName>
    </submittedName>
</protein>
<feature type="compositionally biased region" description="Basic and acidic residues" evidence="3">
    <location>
        <begin position="814"/>
        <end position="824"/>
    </location>
</feature>
<feature type="compositionally biased region" description="Acidic residues" evidence="3">
    <location>
        <begin position="689"/>
        <end position="706"/>
    </location>
</feature>
<reference evidence="7" key="1">
    <citation type="submission" date="2017-06" db="EMBL/GenBank/DDBJ databases">
        <title>Capnocytophaga spp. assemblies.</title>
        <authorList>
            <person name="Gulvik C.A."/>
        </authorList>
    </citation>
    <scope>NUCLEOTIDE SEQUENCE [LARGE SCALE GENOMIC DNA]</scope>
    <source>
        <strain evidence="7">H6253</strain>
    </source>
</reference>
<dbReference type="KEGG" id="clk:CGC53_04135"/>
<feature type="chain" id="PRO_5012580549" evidence="4">
    <location>
        <begin position="21"/>
        <end position="1021"/>
    </location>
</feature>
<feature type="compositionally biased region" description="Polar residues" evidence="3">
    <location>
        <begin position="710"/>
        <end position="724"/>
    </location>
</feature>
<evidence type="ECO:0000313" key="7">
    <source>
        <dbReference type="Proteomes" id="UP000217276"/>
    </source>
</evidence>
<keyword evidence="2" id="KW-0106">Calcium</keyword>
<dbReference type="Proteomes" id="UP000217276">
    <property type="component" value="Chromosome"/>
</dbReference>
<dbReference type="PROSITE" id="PS51234">
    <property type="entry name" value="TSP3"/>
    <property type="match status" value="6"/>
</dbReference>
<evidence type="ECO:0000259" key="5">
    <source>
        <dbReference type="Pfam" id="PF10342"/>
    </source>
</evidence>
<evidence type="ECO:0000256" key="4">
    <source>
        <dbReference type="SAM" id="SignalP"/>
    </source>
</evidence>
<evidence type="ECO:0000256" key="3">
    <source>
        <dbReference type="SAM" id="MobiDB-lite"/>
    </source>
</evidence>
<dbReference type="InterPro" id="IPR028974">
    <property type="entry name" value="TSP_type-3_rpt"/>
</dbReference>
<feature type="compositionally biased region" description="Basic and acidic residues" evidence="3">
    <location>
        <begin position="725"/>
        <end position="735"/>
    </location>
</feature>
<dbReference type="SUPFAM" id="SSF103647">
    <property type="entry name" value="TSP type-3 repeat"/>
    <property type="match status" value="2"/>
</dbReference>
<accession>A0A250F8Z5</accession>
<dbReference type="Pfam" id="PF13585">
    <property type="entry name" value="CHU_C"/>
    <property type="match status" value="1"/>
</dbReference>
<gene>
    <name evidence="6" type="ORF">CGC53_04135</name>
</gene>
<dbReference type="Pfam" id="PF10342">
    <property type="entry name" value="Kre9_KNH"/>
    <property type="match status" value="1"/>
</dbReference>
<dbReference type="Gene3D" id="4.10.1080.10">
    <property type="entry name" value="TSP type-3 repeat"/>
    <property type="match status" value="3"/>
</dbReference>
<feature type="compositionally biased region" description="Basic and acidic residues" evidence="3">
    <location>
        <begin position="867"/>
        <end position="876"/>
    </location>
</feature>
<feature type="compositionally biased region" description="Basic and acidic residues" evidence="3">
    <location>
        <begin position="773"/>
        <end position="788"/>
    </location>
</feature>
<dbReference type="SUPFAM" id="SSF55486">
    <property type="entry name" value="Metalloproteases ('zincins'), catalytic domain"/>
    <property type="match status" value="1"/>
</dbReference>
<keyword evidence="7" id="KW-1185">Reference proteome</keyword>
<dbReference type="NCBIfam" id="TIGR04131">
    <property type="entry name" value="Bac_Flav_CTERM"/>
    <property type="match status" value="1"/>
</dbReference>
<feature type="signal peptide" evidence="4">
    <location>
        <begin position="1"/>
        <end position="20"/>
    </location>
</feature>
<dbReference type="AlphaFoldDB" id="A0A250F8Z5"/>
<dbReference type="GO" id="GO:0008237">
    <property type="term" value="F:metallopeptidase activity"/>
    <property type="evidence" value="ECO:0007669"/>
    <property type="project" value="InterPro"/>
</dbReference>
<dbReference type="InterPro" id="IPR017897">
    <property type="entry name" value="Thrombospondin_3_rpt"/>
</dbReference>
<evidence type="ECO:0000256" key="1">
    <source>
        <dbReference type="ARBA" id="ARBA00022729"/>
    </source>
</evidence>
<proteinExistence type="predicted"/>
<feature type="domain" description="Yeast cell wall synthesis Kre9/Knh1-like N-terminal" evidence="5">
    <location>
        <begin position="575"/>
        <end position="646"/>
    </location>
</feature>
<dbReference type="InterPro" id="IPR018466">
    <property type="entry name" value="Kre9/Knh1-like_N"/>
</dbReference>
<dbReference type="InterPro" id="IPR003367">
    <property type="entry name" value="Thrombospondin_3-like_rpt"/>
</dbReference>
<evidence type="ECO:0000256" key="2">
    <source>
        <dbReference type="ARBA" id="ARBA00022837"/>
    </source>
</evidence>
<organism evidence="6 7">
    <name type="scientific">Capnocytophaga leadbetteri</name>
    <dbReference type="NCBI Taxonomy" id="327575"/>
    <lineage>
        <taxon>Bacteria</taxon>
        <taxon>Pseudomonadati</taxon>
        <taxon>Bacteroidota</taxon>
        <taxon>Flavobacteriia</taxon>
        <taxon>Flavobacteriales</taxon>
        <taxon>Flavobacteriaceae</taxon>
        <taxon>Capnocytophaga</taxon>
    </lineage>
</organism>
<dbReference type="Gene3D" id="3.40.390.10">
    <property type="entry name" value="Collagenase (Catalytic Domain)"/>
    <property type="match status" value="1"/>
</dbReference>
<feature type="region of interest" description="Disordered" evidence="3">
    <location>
        <begin position="679"/>
        <end position="932"/>
    </location>
</feature>